<keyword evidence="1" id="KW-0812">Transmembrane</keyword>
<feature type="transmembrane region" description="Helical" evidence="1">
    <location>
        <begin position="37"/>
        <end position="63"/>
    </location>
</feature>
<proteinExistence type="predicted"/>
<evidence type="ECO:0000256" key="1">
    <source>
        <dbReference type="SAM" id="Phobius"/>
    </source>
</evidence>
<organism evidence="3">
    <name type="scientific">freshwater metagenome</name>
    <dbReference type="NCBI Taxonomy" id="449393"/>
    <lineage>
        <taxon>unclassified sequences</taxon>
        <taxon>metagenomes</taxon>
        <taxon>ecological metagenomes</taxon>
    </lineage>
</organism>
<dbReference type="AlphaFoldDB" id="A0A6J7MX09"/>
<protein>
    <submittedName>
        <fullName evidence="3">Unannotated protein</fullName>
    </submittedName>
</protein>
<gene>
    <name evidence="3" type="ORF">UFOPK3957_00564</name>
</gene>
<sequence length="467" mass="48060">MKPVAVGLVTGAAVGAGVAAASRGATLVPWPAKVRQAFPFILGGMVGVSAGMKAGIGASIVSAARGNGSGPITSVAPVLVGVGVAGGVVAAATYGRSVFLARMEQESRALDPGFSVQPASDLVSGGAGSAVGLSELGREGARFVGTATAPDDVRFVTGRDPVAEPIRVFVGVDAADTVPQRVGLAMAELRRTGAFDRGSLLVQAPAGSGYANATPVDVLEILTGGDCASVAIGYGLLPSFLSLGKVAMAAQTQRLLLDAIREECSVRAASPRILLYGESLGAKVQEAAVSAGPLDLDHYGVVAALWVGTPGGKPADVFHALCAAESITIDRPEQIPAEFDGRRPRVWFLEHDGDPVVRFRPELLLNRPAWLPSDGTRGRNVPSTMSWKPGITWAEALVDTFFATNIKPGDFKSLGHDYRADLGATVTAAYGLPCDAATAERLDSRLRELEVVRAARINGETPGSSTS</sequence>
<dbReference type="InterPro" id="IPR027787">
    <property type="entry name" value="Alpha/beta-hydrolase_catalytic"/>
</dbReference>
<keyword evidence="1" id="KW-0472">Membrane</keyword>
<feature type="domain" description="Alpha/beta-hydrolase catalytic" evidence="2">
    <location>
        <begin position="166"/>
        <end position="426"/>
    </location>
</feature>
<accession>A0A6J7MX09</accession>
<evidence type="ECO:0000313" key="3">
    <source>
        <dbReference type="EMBL" id="CAB4982879.1"/>
    </source>
</evidence>
<evidence type="ECO:0000259" key="2">
    <source>
        <dbReference type="Pfam" id="PF10081"/>
    </source>
</evidence>
<reference evidence="3" key="1">
    <citation type="submission" date="2020-05" db="EMBL/GenBank/DDBJ databases">
        <authorList>
            <person name="Chiriac C."/>
            <person name="Salcher M."/>
            <person name="Ghai R."/>
            <person name="Kavagutti S V."/>
        </authorList>
    </citation>
    <scope>NUCLEOTIDE SEQUENCE</scope>
</reference>
<dbReference type="EMBL" id="CAFBOM010000073">
    <property type="protein sequence ID" value="CAB4982879.1"/>
    <property type="molecule type" value="Genomic_DNA"/>
</dbReference>
<feature type="transmembrane region" description="Helical" evidence="1">
    <location>
        <begin position="75"/>
        <end position="95"/>
    </location>
</feature>
<name>A0A6J7MX09_9ZZZZ</name>
<dbReference type="Pfam" id="PF10081">
    <property type="entry name" value="Abhydrolase_9"/>
    <property type="match status" value="1"/>
</dbReference>
<keyword evidence="1" id="KW-1133">Transmembrane helix</keyword>